<sequence length="471" mass="53623">MAEYSDVIEYDAKTIFDGNLVIKTREKEILTLDFQDSLPITELVKLELEKSEYVLYVCVIQGGYLLCFIPFLDLPDLNFEANCFDILKRYVFPKNISIADRKYDVVGIDLGTSFCCAAINRANGIDTIALGNIGERILPSYVSYDEENPKCGQVVINRLQNHAKSTVFDAKRIIGKNYTKIKKDESWCFEVVGLNIAEMEQLNGKSENFEIVENDSCLIKSHSIEGEILKYPEEISAVLLKYIKQKSEEFQGKLLSEAVITVPAAFSESQRVATHDAALIADVCIFKVSNSKIQVISQSGDCNLGGRDFDNILIQYFKQKLLEIYGISVPEEKKYKQMLQCQKIKEDLSVIEKYEFDVQEINCEIEEFIPITRKKFEELSKNLLKRIKDTVQVAVNQSKLYHIDKILQVGGGCRMPIVKSLLKEIFENSEICCEDHPEEVVARGAAYYAYYLNLIVSKEKFGKDSKKCSIM</sequence>
<dbReference type="WBParaSite" id="ES5_v2.g15180.t1">
    <property type="protein sequence ID" value="ES5_v2.g15180.t1"/>
    <property type="gene ID" value="ES5_v2.g15180"/>
</dbReference>
<organism evidence="1 2">
    <name type="scientific">Panagrolaimus sp. ES5</name>
    <dbReference type="NCBI Taxonomy" id="591445"/>
    <lineage>
        <taxon>Eukaryota</taxon>
        <taxon>Metazoa</taxon>
        <taxon>Ecdysozoa</taxon>
        <taxon>Nematoda</taxon>
        <taxon>Chromadorea</taxon>
        <taxon>Rhabditida</taxon>
        <taxon>Tylenchina</taxon>
        <taxon>Panagrolaimomorpha</taxon>
        <taxon>Panagrolaimoidea</taxon>
        <taxon>Panagrolaimidae</taxon>
        <taxon>Panagrolaimus</taxon>
    </lineage>
</organism>
<name>A0AC34FDG4_9BILA</name>
<evidence type="ECO:0000313" key="2">
    <source>
        <dbReference type="WBParaSite" id="ES5_v2.g15180.t1"/>
    </source>
</evidence>
<evidence type="ECO:0000313" key="1">
    <source>
        <dbReference type="Proteomes" id="UP000887579"/>
    </source>
</evidence>
<protein>
    <submittedName>
        <fullName evidence="2">Heat shock protein 70</fullName>
    </submittedName>
</protein>
<dbReference type="Proteomes" id="UP000887579">
    <property type="component" value="Unplaced"/>
</dbReference>
<accession>A0AC34FDG4</accession>
<proteinExistence type="predicted"/>
<reference evidence="2" key="1">
    <citation type="submission" date="2022-11" db="UniProtKB">
        <authorList>
            <consortium name="WormBaseParasite"/>
        </authorList>
    </citation>
    <scope>IDENTIFICATION</scope>
</reference>